<evidence type="ECO:0000313" key="2">
    <source>
        <dbReference type="Proteomes" id="UP000287969"/>
    </source>
</evidence>
<dbReference type="RefSeq" id="WP_128752610.1">
    <property type="nucleotide sequence ID" value="NZ_CP035282.1"/>
</dbReference>
<gene>
    <name evidence="1" type="ORF">EQM13_10350</name>
</gene>
<organism evidence="1 2">
    <name type="scientific">Acidilutibacter cellobiosedens</name>
    <dbReference type="NCBI Taxonomy" id="2507161"/>
    <lineage>
        <taxon>Bacteria</taxon>
        <taxon>Bacillati</taxon>
        <taxon>Bacillota</taxon>
        <taxon>Tissierellia</taxon>
        <taxon>Tissierellales</taxon>
        <taxon>Acidilutibacteraceae</taxon>
        <taxon>Acidilutibacter</taxon>
    </lineage>
</organism>
<protein>
    <submittedName>
        <fullName evidence="1">Uncharacterized protein</fullName>
    </submittedName>
</protein>
<evidence type="ECO:0000313" key="1">
    <source>
        <dbReference type="EMBL" id="QAT61962.1"/>
    </source>
</evidence>
<name>A0A410QD39_9FIRM</name>
<dbReference type="KEGG" id="spoa:EQM13_10350"/>
<dbReference type="AlphaFoldDB" id="A0A410QD39"/>
<reference evidence="2" key="1">
    <citation type="submission" date="2019-01" db="EMBL/GenBank/DDBJ databases">
        <title>Draft genomes of a novel of Sporanaerobacter strains.</title>
        <authorList>
            <person name="Ma S."/>
        </authorList>
    </citation>
    <scope>NUCLEOTIDE SEQUENCE [LARGE SCALE GENOMIC DNA]</scope>
    <source>
        <strain evidence="2">NJN-17</strain>
    </source>
</reference>
<proteinExistence type="predicted"/>
<dbReference type="Proteomes" id="UP000287969">
    <property type="component" value="Chromosome"/>
</dbReference>
<sequence length="153" mass="18032">MTAIKKLLSTKSNGISVRLFEYDIDDDQSFKELKDYLISKIRASKVHNTESYNLDFYYSKNLNPAFIEKLNKRVAEITVPKKSRIPQFDVRRERVTEWMAQLLLEKSYGCRFYEEADKRMNIEPVDIDKHTSGIDVPGIRIDNGLIKFSYRRI</sequence>
<accession>A0A410QD39</accession>
<dbReference type="OrthoDB" id="2057080at2"/>
<dbReference type="EMBL" id="CP035282">
    <property type="protein sequence ID" value="QAT61962.1"/>
    <property type="molecule type" value="Genomic_DNA"/>
</dbReference>
<keyword evidence="2" id="KW-1185">Reference proteome</keyword>